<evidence type="ECO:0000256" key="1">
    <source>
        <dbReference type="ARBA" id="ARBA00004251"/>
    </source>
</evidence>
<dbReference type="EMBL" id="JADWDJ010000009">
    <property type="protein sequence ID" value="KAG5275940.1"/>
    <property type="molecule type" value="Genomic_DNA"/>
</dbReference>
<evidence type="ECO:0000259" key="12">
    <source>
        <dbReference type="PROSITE" id="PS52010"/>
    </source>
</evidence>
<evidence type="ECO:0000256" key="2">
    <source>
        <dbReference type="ARBA" id="ARBA00022475"/>
    </source>
</evidence>
<feature type="transmembrane region" description="Helical" evidence="10">
    <location>
        <begin position="146"/>
        <end position="170"/>
    </location>
</feature>
<dbReference type="GO" id="GO:0005886">
    <property type="term" value="C:plasma membrane"/>
    <property type="evidence" value="ECO:0007669"/>
    <property type="project" value="UniProtKB-SubCell"/>
</dbReference>
<dbReference type="InterPro" id="IPR031588">
    <property type="entry name" value="Collectrin_dom"/>
</dbReference>
<feature type="domain" description="Collectrin-like" evidence="12">
    <location>
        <begin position="23"/>
        <end position="220"/>
    </location>
</feature>
<keyword evidence="14" id="KW-1185">Reference proteome</keyword>
<evidence type="ECO:0000256" key="8">
    <source>
        <dbReference type="ARBA" id="ARBA00023180"/>
    </source>
</evidence>
<keyword evidence="5 11" id="KW-0732">Signal</keyword>
<dbReference type="Proteomes" id="UP000823561">
    <property type="component" value="Chromosome 9"/>
</dbReference>
<evidence type="ECO:0000256" key="5">
    <source>
        <dbReference type="ARBA" id="ARBA00022729"/>
    </source>
</evidence>
<dbReference type="GO" id="GO:0070062">
    <property type="term" value="C:extracellular exosome"/>
    <property type="evidence" value="ECO:0007669"/>
    <property type="project" value="TreeGrafter"/>
</dbReference>
<sequence length="220" mass="24456">MFSLLLLLLSLPPALALECSKDHQDGYQVRLSIKTALGDQAYDWNESELFLFKATIAFAMRKYTKNETYDVSNIVVCNETPRVSFWFIVVNPENPTLAITKTRVEEAVRVSRNRINNAFLLTDKTLEFLGIPPTLATPVTPATPPWLIVFGVVIGAVCAGIVALLISSFVRGKRANKAKEFAEEDDQAKGADKGISGETFEDRNGVYNQAFSDDDRFTQL</sequence>
<evidence type="ECO:0000313" key="13">
    <source>
        <dbReference type="EMBL" id="KAG5275940.1"/>
    </source>
</evidence>
<accession>A0AAV6GM23</accession>
<feature type="region of interest" description="Disordered" evidence="9">
    <location>
        <begin position="180"/>
        <end position="220"/>
    </location>
</feature>
<evidence type="ECO:0000256" key="10">
    <source>
        <dbReference type="SAM" id="Phobius"/>
    </source>
</evidence>
<gene>
    <name evidence="13" type="ORF">AALO_G00126190</name>
</gene>
<dbReference type="PANTHER" id="PTHR46884">
    <property type="entry name" value="COLLECTRIN"/>
    <property type="match status" value="1"/>
</dbReference>
<feature type="chain" id="PRO_5043563147" description="Collectrin-like domain-containing protein" evidence="11">
    <location>
        <begin position="17"/>
        <end position="220"/>
    </location>
</feature>
<dbReference type="InterPro" id="IPR042944">
    <property type="entry name" value="Collectrin"/>
</dbReference>
<evidence type="ECO:0000256" key="6">
    <source>
        <dbReference type="ARBA" id="ARBA00022989"/>
    </source>
</evidence>
<proteinExistence type="predicted"/>
<organism evidence="13 14">
    <name type="scientific">Alosa alosa</name>
    <name type="common">allis shad</name>
    <dbReference type="NCBI Taxonomy" id="278164"/>
    <lineage>
        <taxon>Eukaryota</taxon>
        <taxon>Metazoa</taxon>
        <taxon>Chordata</taxon>
        <taxon>Craniata</taxon>
        <taxon>Vertebrata</taxon>
        <taxon>Euteleostomi</taxon>
        <taxon>Actinopterygii</taxon>
        <taxon>Neopterygii</taxon>
        <taxon>Teleostei</taxon>
        <taxon>Clupei</taxon>
        <taxon>Clupeiformes</taxon>
        <taxon>Clupeoidei</taxon>
        <taxon>Clupeidae</taxon>
        <taxon>Alosa</taxon>
    </lineage>
</organism>
<evidence type="ECO:0000313" key="14">
    <source>
        <dbReference type="Proteomes" id="UP000823561"/>
    </source>
</evidence>
<evidence type="ECO:0000256" key="9">
    <source>
        <dbReference type="SAM" id="MobiDB-lite"/>
    </source>
</evidence>
<dbReference type="GO" id="GO:0051957">
    <property type="term" value="P:positive regulation of amino acid transport"/>
    <property type="evidence" value="ECO:0007669"/>
    <property type="project" value="TreeGrafter"/>
</dbReference>
<dbReference type="PROSITE" id="PS52010">
    <property type="entry name" value="COLLECTRIN_LIKE"/>
    <property type="match status" value="1"/>
</dbReference>
<dbReference type="AlphaFoldDB" id="A0AAV6GM23"/>
<protein>
    <recommendedName>
        <fullName evidence="12">Collectrin-like domain-containing protein</fullName>
    </recommendedName>
</protein>
<comment type="subcellular location">
    <subcellularLocation>
        <location evidence="1">Cell membrane</location>
        <topology evidence="1">Single-pass type I membrane protein</topology>
    </subcellularLocation>
</comment>
<keyword evidence="6 10" id="KW-1133">Transmembrane helix</keyword>
<dbReference type="PANTHER" id="PTHR46884:SF1">
    <property type="entry name" value="COLLECTRIN"/>
    <property type="match status" value="1"/>
</dbReference>
<keyword evidence="7 10" id="KW-0472">Membrane</keyword>
<keyword evidence="2" id="KW-1003">Cell membrane</keyword>
<feature type="signal peptide" evidence="11">
    <location>
        <begin position="1"/>
        <end position="16"/>
    </location>
</feature>
<keyword evidence="8" id="KW-0325">Glycoprotein</keyword>
<feature type="compositionally biased region" description="Basic and acidic residues" evidence="9">
    <location>
        <begin position="180"/>
        <end position="192"/>
    </location>
</feature>
<reference evidence="13" key="1">
    <citation type="submission" date="2020-10" db="EMBL/GenBank/DDBJ databases">
        <title>Chromosome-scale genome assembly of the Allis shad, Alosa alosa.</title>
        <authorList>
            <person name="Margot Z."/>
            <person name="Christophe K."/>
            <person name="Cabau C."/>
            <person name="Louis A."/>
            <person name="Berthelot C."/>
            <person name="Parey E."/>
            <person name="Roest Crollius H."/>
            <person name="Montfort J."/>
            <person name="Robinson-Rechavi M."/>
            <person name="Bucao C."/>
            <person name="Bouchez O."/>
            <person name="Gislard M."/>
            <person name="Lluch J."/>
            <person name="Milhes M."/>
            <person name="Lampietro C."/>
            <person name="Lopez Roques C."/>
            <person name="Donnadieu C."/>
            <person name="Braasch I."/>
            <person name="Desvignes T."/>
            <person name="Postlethwait J."/>
            <person name="Bobe J."/>
            <person name="Guiguen Y."/>
        </authorList>
    </citation>
    <scope>NUCLEOTIDE SEQUENCE</scope>
    <source>
        <strain evidence="13">M-15738</strain>
        <tissue evidence="13">Blood</tissue>
    </source>
</reference>
<keyword evidence="4 10" id="KW-0812">Transmembrane</keyword>
<name>A0AAV6GM23_9TELE</name>
<evidence type="ECO:0000256" key="11">
    <source>
        <dbReference type="SAM" id="SignalP"/>
    </source>
</evidence>
<keyword evidence="3" id="KW-0597">Phosphoprotein</keyword>
<evidence type="ECO:0000256" key="7">
    <source>
        <dbReference type="ARBA" id="ARBA00023136"/>
    </source>
</evidence>
<dbReference type="Pfam" id="PF16959">
    <property type="entry name" value="Collectrin"/>
    <property type="match status" value="1"/>
</dbReference>
<comment type="caution">
    <text evidence="13">The sequence shown here is derived from an EMBL/GenBank/DDBJ whole genome shotgun (WGS) entry which is preliminary data.</text>
</comment>
<evidence type="ECO:0000256" key="4">
    <source>
        <dbReference type="ARBA" id="ARBA00022692"/>
    </source>
</evidence>
<evidence type="ECO:0000256" key="3">
    <source>
        <dbReference type="ARBA" id="ARBA00022553"/>
    </source>
</evidence>